<dbReference type="RefSeq" id="XP_031380317.1">
    <property type="nucleotide sequence ID" value="XM_031524457.1"/>
</dbReference>
<dbReference type="InterPro" id="IPR044794">
    <property type="entry name" value="APRL5/7"/>
</dbReference>
<evidence type="ECO:0000256" key="1">
    <source>
        <dbReference type="SAM" id="SignalP"/>
    </source>
</evidence>
<dbReference type="Proteomes" id="UP000197138">
    <property type="component" value="Unassembled WGS sequence"/>
</dbReference>
<proteinExistence type="predicted"/>
<keyword evidence="1" id="KW-0732">Signal</keyword>
<dbReference type="PROSITE" id="PS51352">
    <property type="entry name" value="THIOREDOXIN_2"/>
    <property type="match status" value="1"/>
</dbReference>
<feature type="domain" description="Thioredoxin" evidence="2">
    <location>
        <begin position="41"/>
        <end position="161"/>
    </location>
</feature>
<dbReference type="OrthoDB" id="1899781at2759"/>
<dbReference type="Pfam" id="PF00085">
    <property type="entry name" value="Thioredoxin"/>
    <property type="match status" value="1"/>
</dbReference>
<evidence type="ECO:0000313" key="4">
    <source>
        <dbReference type="Proteomes" id="UP000197138"/>
    </source>
</evidence>
<accession>A0A218X1L8</accession>
<dbReference type="PANTHER" id="PTHR47126:SF3">
    <property type="entry name" value="5'-ADENYLYLSULFATE REDUCTASE-LIKE 5"/>
    <property type="match status" value="1"/>
</dbReference>
<feature type="signal peptide" evidence="1">
    <location>
        <begin position="1"/>
        <end position="26"/>
    </location>
</feature>
<name>A0A218X1L8_PUNGR</name>
<evidence type="ECO:0000313" key="5">
    <source>
        <dbReference type="Proteomes" id="UP000515151"/>
    </source>
</evidence>
<reference evidence="3" key="2">
    <citation type="submission" date="2017-06" db="EMBL/GenBank/DDBJ databases">
        <title>The pomegranate genome and the genomics of punicalagin biosynthesis.</title>
        <authorList>
            <person name="Xu C."/>
        </authorList>
    </citation>
    <scope>NUCLEOTIDE SEQUENCE [LARGE SCALE GENOMIC DNA]</scope>
    <source>
        <tissue evidence="3">Fresh leaf</tissue>
    </source>
</reference>
<gene>
    <name evidence="6" type="primary">LOC116195338</name>
    <name evidence="3" type="ORF">CDL15_Pgr002995</name>
</gene>
<dbReference type="Proteomes" id="UP000515151">
    <property type="component" value="Chromosome 2"/>
</dbReference>
<dbReference type="GeneID" id="116195338"/>
<dbReference type="InterPro" id="IPR036249">
    <property type="entry name" value="Thioredoxin-like_sf"/>
</dbReference>
<evidence type="ECO:0000313" key="3">
    <source>
        <dbReference type="EMBL" id="OWM78824.1"/>
    </source>
</evidence>
<dbReference type="AlphaFoldDB" id="A0A218X1L8"/>
<dbReference type="EMBL" id="MTKT01002492">
    <property type="protein sequence ID" value="OWM78824.1"/>
    <property type="molecule type" value="Genomic_DNA"/>
</dbReference>
<dbReference type="InterPro" id="IPR013766">
    <property type="entry name" value="Thioredoxin_domain"/>
</dbReference>
<reference evidence="4" key="1">
    <citation type="journal article" date="2017" name="Plant J.">
        <title>The pomegranate (Punica granatum L.) genome and the genomics of punicalagin biosynthesis.</title>
        <authorList>
            <person name="Qin G."/>
            <person name="Xu C."/>
            <person name="Ming R."/>
            <person name="Tang H."/>
            <person name="Guyot R."/>
            <person name="Kramer E.M."/>
            <person name="Hu Y."/>
            <person name="Yi X."/>
            <person name="Qi Y."/>
            <person name="Xu X."/>
            <person name="Gao Z."/>
            <person name="Pan H."/>
            <person name="Jian J."/>
            <person name="Tian Y."/>
            <person name="Yue Z."/>
            <person name="Xu Y."/>
        </authorList>
    </citation>
    <scope>NUCLEOTIDE SEQUENCE [LARGE SCALE GENOMIC DNA]</scope>
    <source>
        <strain evidence="4">cv. Dabenzi</strain>
    </source>
</reference>
<feature type="chain" id="PRO_5044569069" evidence="1">
    <location>
        <begin position="27"/>
        <end position="290"/>
    </location>
</feature>
<dbReference type="Gene3D" id="3.40.30.10">
    <property type="entry name" value="Glutaredoxin"/>
    <property type="match status" value="1"/>
</dbReference>
<reference evidence="6" key="4">
    <citation type="submission" date="2025-04" db="UniProtKB">
        <authorList>
            <consortium name="RefSeq"/>
        </authorList>
    </citation>
    <scope>IDENTIFICATION</scope>
    <source>
        <tissue evidence="6">Leaf</tissue>
    </source>
</reference>
<dbReference type="SUPFAM" id="SSF52833">
    <property type="entry name" value="Thioredoxin-like"/>
    <property type="match status" value="1"/>
</dbReference>
<sequence length="290" mass="32456">MASPAAATPFLFLFMAAFSAVRCVSSESPPLCPVESAPLLLPLQSQCPASISLNPHLQVDGDFLERVLSSKQQSGYTSVLFYASWCPFSQRLIPTYDVLSSMFPQIDHLAVEQSSAMPSLFSRYGIHSVPSIMLVSETLRVRYHGPKNFVSLVKFYERVTGLKPVQDIVDDEPMSPNRLAPKDMLEREPYLVFSILFICLRVLLMRLPGTLSWMKSFWVSYVPHFNLGILGETSQISSRVLHTIDVRRFWTKLRHCKTQNFHGGTKNARAWASSFASVSLGEPSSARSST</sequence>
<protein>
    <submittedName>
        <fullName evidence="6">5'-adenylylsulfate reductase-like 5 isoform X1</fullName>
    </submittedName>
</protein>
<keyword evidence="5" id="KW-1185">Reference proteome</keyword>
<evidence type="ECO:0000259" key="2">
    <source>
        <dbReference type="PROSITE" id="PS51352"/>
    </source>
</evidence>
<reference evidence="5" key="3">
    <citation type="journal article" date="2020" name="Plant Biotechnol. J.">
        <title>The pomegranate (Punica granatum L.) draft genome dissects genetic divergence between soft- and hard-seeded cultivars.</title>
        <authorList>
            <person name="Luo X."/>
            <person name="Li H."/>
            <person name="Wu Z."/>
            <person name="Yao W."/>
            <person name="Zhao P."/>
            <person name="Cao D."/>
            <person name="Yu H."/>
            <person name="Li K."/>
            <person name="Poudel K."/>
            <person name="Zhao D."/>
            <person name="Zhang F."/>
            <person name="Xia X."/>
            <person name="Chen L."/>
            <person name="Wang Q."/>
            <person name="Jing D."/>
            <person name="Cao S."/>
        </authorList>
    </citation>
    <scope>NUCLEOTIDE SEQUENCE [LARGE SCALE GENOMIC DNA]</scope>
</reference>
<dbReference type="PANTHER" id="PTHR47126">
    <property type="entry name" value="5'-ADENYLYLSULFATE REDUCTASE-LIKE 7"/>
    <property type="match status" value="1"/>
</dbReference>
<organism evidence="3 4">
    <name type="scientific">Punica granatum</name>
    <name type="common">Pomegranate</name>
    <dbReference type="NCBI Taxonomy" id="22663"/>
    <lineage>
        <taxon>Eukaryota</taxon>
        <taxon>Viridiplantae</taxon>
        <taxon>Streptophyta</taxon>
        <taxon>Embryophyta</taxon>
        <taxon>Tracheophyta</taxon>
        <taxon>Spermatophyta</taxon>
        <taxon>Magnoliopsida</taxon>
        <taxon>eudicotyledons</taxon>
        <taxon>Gunneridae</taxon>
        <taxon>Pentapetalae</taxon>
        <taxon>rosids</taxon>
        <taxon>malvids</taxon>
        <taxon>Myrtales</taxon>
        <taxon>Lythraceae</taxon>
        <taxon>Punica</taxon>
    </lineage>
</organism>
<evidence type="ECO:0000313" key="6">
    <source>
        <dbReference type="RefSeq" id="XP_031380317.1"/>
    </source>
</evidence>